<name>A0A9W6QAZ0_9ACTN</name>
<dbReference type="Proteomes" id="UP001165041">
    <property type="component" value="Unassembled WGS sequence"/>
</dbReference>
<gene>
    <name evidence="1" type="ORF">Kpho02_57610</name>
</gene>
<dbReference type="RefSeq" id="WP_285739108.1">
    <property type="nucleotide sequence ID" value="NZ_BSSA01000025.1"/>
</dbReference>
<reference evidence="1" key="1">
    <citation type="submission" date="2023-02" db="EMBL/GenBank/DDBJ databases">
        <title>Kitasatospora phosalacinea NBRC 14627.</title>
        <authorList>
            <person name="Ichikawa N."/>
            <person name="Sato H."/>
            <person name="Tonouchi N."/>
        </authorList>
    </citation>
    <scope>NUCLEOTIDE SEQUENCE</scope>
    <source>
        <strain evidence="1">NBRC 14627</strain>
    </source>
</reference>
<dbReference type="AlphaFoldDB" id="A0A9W6QAZ0"/>
<evidence type="ECO:0000313" key="1">
    <source>
        <dbReference type="EMBL" id="GLW73462.1"/>
    </source>
</evidence>
<organism evidence="1 2">
    <name type="scientific">Kitasatospora phosalacinea</name>
    <dbReference type="NCBI Taxonomy" id="2065"/>
    <lineage>
        <taxon>Bacteria</taxon>
        <taxon>Bacillati</taxon>
        <taxon>Actinomycetota</taxon>
        <taxon>Actinomycetes</taxon>
        <taxon>Kitasatosporales</taxon>
        <taxon>Streptomycetaceae</taxon>
        <taxon>Kitasatospora</taxon>
    </lineage>
</organism>
<comment type="caution">
    <text evidence="1">The sequence shown here is derived from an EMBL/GenBank/DDBJ whole genome shotgun (WGS) entry which is preliminary data.</text>
</comment>
<dbReference type="EMBL" id="BSSA01000025">
    <property type="protein sequence ID" value="GLW73462.1"/>
    <property type="molecule type" value="Genomic_DNA"/>
</dbReference>
<proteinExistence type="predicted"/>
<evidence type="ECO:0000313" key="2">
    <source>
        <dbReference type="Proteomes" id="UP001165041"/>
    </source>
</evidence>
<accession>A0A9W6QAZ0</accession>
<protein>
    <submittedName>
        <fullName evidence="1">Uncharacterized protein</fullName>
    </submittedName>
</protein>
<sequence length="77" mass="8812">MVVVRTPQRWRKRQQHCTPEELWLGQLYAALRLDGRGPTPEELRAVGGLDPERIARAVRRGRAWFRSGAGEEPYAAD</sequence>